<keyword evidence="9" id="KW-1185">Reference proteome</keyword>
<dbReference type="GO" id="GO:0032040">
    <property type="term" value="C:small-subunit processome"/>
    <property type="evidence" value="ECO:0007669"/>
    <property type="project" value="TreeGrafter"/>
</dbReference>
<dbReference type="Pfam" id="PF03914">
    <property type="entry name" value="CBF"/>
    <property type="match status" value="1"/>
</dbReference>
<evidence type="ECO:0000256" key="6">
    <source>
        <dbReference type="SAM" id="Phobius"/>
    </source>
</evidence>
<feature type="transmembrane region" description="Helical" evidence="6">
    <location>
        <begin position="431"/>
        <end position="451"/>
    </location>
</feature>
<evidence type="ECO:0000256" key="2">
    <source>
        <dbReference type="ARBA" id="ARBA00007797"/>
    </source>
</evidence>
<dbReference type="EMBL" id="CBTN010000012">
    <property type="protein sequence ID" value="CDH52286.1"/>
    <property type="molecule type" value="Genomic_DNA"/>
</dbReference>
<keyword evidence="6" id="KW-0472">Membrane</keyword>
<dbReference type="AlphaFoldDB" id="A0A068RTI8"/>
<keyword evidence="4 6" id="KW-1133">Transmembrane helix</keyword>
<dbReference type="Proteomes" id="UP000027586">
    <property type="component" value="Unassembled WGS sequence"/>
</dbReference>
<dbReference type="GO" id="GO:0030692">
    <property type="term" value="C:Noc4p-Nop14p complex"/>
    <property type="evidence" value="ECO:0007669"/>
    <property type="project" value="TreeGrafter"/>
</dbReference>
<feature type="transmembrane region" description="Helical" evidence="6">
    <location>
        <begin position="403"/>
        <end position="425"/>
    </location>
</feature>
<feature type="region of interest" description="Disordered" evidence="5">
    <location>
        <begin position="271"/>
        <end position="290"/>
    </location>
</feature>
<dbReference type="OrthoDB" id="10263185at2759"/>
<accession>A0A068RTI8</accession>
<feature type="domain" description="CCAAT-binding factor" evidence="7">
    <location>
        <begin position="361"/>
        <end position="509"/>
    </location>
</feature>
<evidence type="ECO:0000256" key="5">
    <source>
        <dbReference type="SAM" id="MobiDB-lite"/>
    </source>
</evidence>
<dbReference type="VEuPathDB" id="FungiDB:LCOR_03781.1"/>
<comment type="caution">
    <text evidence="8">The sequence shown here is derived from an EMBL/GenBank/DDBJ whole genome shotgun (WGS) entry which is preliminary data.</text>
</comment>
<evidence type="ECO:0000313" key="9">
    <source>
        <dbReference type="Proteomes" id="UP000027586"/>
    </source>
</evidence>
<evidence type="ECO:0000256" key="1">
    <source>
        <dbReference type="ARBA" id="ARBA00004232"/>
    </source>
</evidence>
<dbReference type="SUPFAM" id="SSF48371">
    <property type="entry name" value="ARM repeat"/>
    <property type="match status" value="1"/>
</dbReference>
<evidence type="ECO:0000256" key="4">
    <source>
        <dbReference type="ARBA" id="ARBA00022989"/>
    </source>
</evidence>
<comment type="similarity">
    <text evidence="2">Belongs to the CBF/MAK21 family.</text>
</comment>
<comment type="subcellular location">
    <subcellularLocation>
        <location evidence="1">Nucleus membrane</location>
        <topology evidence="1">Multi-pass membrane protein</topology>
    </subcellularLocation>
</comment>
<dbReference type="InterPro" id="IPR016024">
    <property type="entry name" value="ARM-type_fold"/>
</dbReference>
<dbReference type="STRING" id="1263082.A0A068RTI8"/>
<dbReference type="GO" id="GO:0042254">
    <property type="term" value="P:ribosome biogenesis"/>
    <property type="evidence" value="ECO:0007669"/>
    <property type="project" value="InterPro"/>
</dbReference>
<sequence length="561" mass="64854">MPPPPNKKRKRASDPAHFKETRQKIRTLEASLSDKANLNNIVQLIDLTKKHLDEDPQVVHAAIHALHRVFTRWQLNGDLDTTRHQQSNAAAAKVTSWLNTQLDTYLNMLRQLLVHDEPGLQLPALQIQMTFIKSHSEYRKAEGKDYEFANYIFKPLIKAVITNDNLSEQLQKEFVQKYVNAYDDIRYYFYQDAAGIMKDITEKKKNTLGAIVAKNTFGILEGIRSMPTEPEEINEFWTAHPNPHAQGNKKNEDDMMDQDDEDALLLGDTGLISDNEEDDTKKSQSKLSKKERNSKPFLLHLNAHKRAFQNGWLAFLGLPLTEELYKKTLLMLHKRILLHLFEPKLLMDFLTDSYNVGGAVSLLALNGLFILITEHNLDYPDFYHKLYTLLDRNIMHVKYRSRFFRLLDIFLSSSLLPAALIAAFIKRLARLSLSAPPAASVTIVPFIYNLLRRHPTCMKLIHSNDAVGKADDPYDFEEKNPYECHALESSLWEVQTLAQHYYANVSTLAKIFSEKFLKPKYNLEDFMDHTYATFFNNEIGRKRKREPAMAFEKPGENEWEI</sequence>
<proteinExistence type="inferred from homology"/>
<dbReference type="GO" id="GO:0031965">
    <property type="term" value="C:nuclear membrane"/>
    <property type="evidence" value="ECO:0007669"/>
    <property type="project" value="UniProtKB-SubCell"/>
</dbReference>
<name>A0A068RTI8_9FUNG</name>
<evidence type="ECO:0000256" key="3">
    <source>
        <dbReference type="ARBA" id="ARBA00022692"/>
    </source>
</evidence>
<gene>
    <name evidence="8" type="ORF">LCOR_03781.1</name>
</gene>
<keyword evidence="3 6" id="KW-0812">Transmembrane</keyword>
<dbReference type="PANTHER" id="PTHR12455:SF0">
    <property type="entry name" value="NUCLEOLAR COMPLEX PROTEIN 4 HOMOLOG"/>
    <property type="match status" value="1"/>
</dbReference>
<dbReference type="PANTHER" id="PTHR12455">
    <property type="entry name" value="NUCLEOLAR COMPLEX PROTEIN 4"/>
    <property type="match status" value="1"/>
</dbReference>
<dbReference type="InterPro" id="IPR027193">
    <property type="entry name" value="Noc4"/>
</dbReference>
<evidence type="ECO:0000313" key="8">
    <source>
        <dbReference type="EMBL" id="CDH52286.1"/>
    </source>
</evidence>
<dbReference type="InterPro" id="IPR005612">
    <property type="entry name" value="CCAAT-binding_factor"/>
</dbReference>
<reference evidence="8" key="1">
    <citation type="submission" date="2013-08" db="EMBL/GenBank/DDBJ databases">
        <title>Gene expansion shapes genome architecture in the human pathogen Lichtheimia corymbifera: an evolutionary genomics analysis in the ancient terrestrial Mucorales (Mucoromycotina).</title>
        <authorList>
            <person name="Schwartze V.U."/>
            <person name="Winter S."/>
            <person name="Shelest E."/>
            <person name="Marcet-Houben M."/>
            <person name="Horn F."/>
            <person name="Wehner S."/>
            <person name="Hoffmann K."/>
            <person name="Riege K."/>
            <person name="Sammeth M."/>
            <person name="Nowrousian M."/>
            <person name="Valiante V."/>
            <person name="Linde J."/>
            <person name="Jacobsen I.D."/>
            <person name="Marz M."/>
            <person name="Brakhage A.A."/>
            <person name="Gabaldon T."/>
            <person name="Bocker S."/>
            <person name="Voigt K."/>
        </authorList>
    </citation>
    <scope>NUCLEOTIDE SEQUENCE [LARGE SCALE GENOMIC DNA]</scope>
    <source>
        <strain evidence="8">FSU 9682</strain>
    </source>
</reference>
<organism evidence="8 9">
    <name type="scientific">Lichtheimia corymbifera JMRC:FSU:9682</name>
    <dbReference type="NCBI Taxonomy" id="1263082"/>
    <lineage>
        <taxon>Eukaryota</taxon>
        <taxon>Fungi</taxon>
        <taxon>Fungi incertae sedis</taxon>
        <taxon>Mucoromycota</taxon>
        <taxon>Mucoromycotina</taxon>
        <taxon>Mucoromycetes</taxon>
        <taxon>Mucorales</taxon>
        <taxon>Lichtheimiaceae</taxon>
        <taxon>Lichtheimia</taxon>
    </lineage>
</organism>
<protein>
    <submittedName>
        <fullName evidence="8">Ribosome biogenesis protein</fullName>
    </submittedName>
</protein>
<evidence type="ECO:0000259" key="7">
    <source>
        <dbReference type="Pfam" id="PF03914"/>
    </source>
</evidence>